<dbReference type="Gene3D" id="1.10.150.400">
    <property type="match status" value="1"/>
</dbReference>
<dbReference type="Gene3D" id="3.40.50.1000">
    <property type="entry name" value="HAD superfamily/HAD-like"/>
    <property type="match status" value="1"/>
</dbReference>
<dbReference type="AlphaFoldDB" id="A0A1G9Q7K8"/>
<evidence type="ECO:0000313" key="1">
    <source>
        <dbReference type="EMBL" id="SDM06731.1"/>
    </source>
</evidence>
<dbReference type="SUPFAM" id="SSF56784">
    <property type="entry name" value="HAD-like"/>
    <property type="match status" value="1"/>
</dbReference>
<dbReference type="EMBL" id="FNHL01000001">
    <property type="protein sequence ID" value="SDM06731.1"/>
    <property type="molecule type" value="Genomic_DNA"/>
</dbReference>
<dbReference type="Proteomes" id="UP000199451">
    <property type="component" value="Unassembled WGS sequence"/>
</dbReference>
<dbReference type="InterPro" id="IPR023214">
    <property type="entry name" value="HAD_sf"/>
</dbReference>
<keyword evidence="2" id="KW-1185">Reference proteome</keyword>
<organism evidence="1 2">
    <name type="scientific">Halogranum gelatinilyticum</name>
    <dbReference type="NCBI Taxonomy" id="660521"/>
    <lineage>
        <taxon>Archaea</taxon>
        <taxon>Methanobacteriati</taxon>
        <taxon>Methanobacteriota</taxon>
        <taxon>Stenosarchaea group</taxon>
        <taxon>Halobacteria</taxon>
        <taxon>Halobacteriales</taxon>
        <taxon>Haloferacaceae</taxon>
    </lineage>
</organism>
<evidence type="ECO:0000313" key="2">
    <source>
        <dbReference type="Proteomes" id="UP000199451"/>
    </source>
</evidence>
<protein>
    <submittedName>
        <fullName evidence="1">FMN phosphatase YigB, HAD superfamily</fullName>
    </submittedName>
</protein>
<dbReference type="OrthoDB" id="238326at2157"/>
<name>A0A1G9Q7K8_9EURY</name>
<dbReference type="InterPro" id="IPR036412">
    <property type="entry name" value="HAD-like_sf"/>
</dbReference>
<accession>A0A1G9Q7K8</accession>
<reference evidence="2" key="1">
    <citation type="submission" date="2016-10" db="EMBL/GenBank/DDBJ databases">
        <authorList>
            <person name="Varghese N."/>
            <person name="Submissions S."/>
        </authorList>
    </citation>
    <scope>NUCLEOTIDE SEQUENCE [LARGE SCALE GENOMIC DNA]</scope>
    <source>
        <strain evidence="2">CGMCC 1.10119</strain>
    </source>
</reference>
<sequence>MAVSFDLFGTLVDVSYPDDPAAVVADELDARGVAVPDDWGDAYREVHIDAPEGAEVPLPAHVSAALASRGVDAPNNASRHAVVSAFDPEVTTRPGAREALDAAADRGSVGLLSNCSVPELVARTLIRADVDRDVFDTITTSVACGWRKPHAQAFETVARGLGVNVGDLIHVGDDPRTDGGIEALGGTFVDVAEVPLSEFSAWLKNRDGGGTD</sequence>
<proteinExistence type="predicted"/>
<dbReference type="RefSeq" id="WP_089694127.1">
    <property type="nucleotide sequence ID" value="NZ_FNHL01000001.1"/>
</dbReference>
<gene>
    <name evidence="1" type="ORF">SAMN04487949_0714</name>
</gene>
<dbReference type="Pfam" id="PF00702">
    <property type="entry name" value="Hydrolase"/>
    <property type="match status" value="1"/>
</dbReference>
<dbReference type="STRING" id="660521.SAMN04487949_0714"/>